<keyword evidence="3" id="KW-1185">Reference proteome</keyword>
<proteinExistence type="predicted"/>
<feature type="domain" description="DUF4397" evidence="1">
    <location>
        <begin position="41"/>
        <end position="154"/>
    </location>
</feature>
<dbReference type="EMBL" id="BAABAK010000003">
    <property type="protein sequence ID" value="GAA3953773.1"/>
    <property type="molecule type" value="Genomic_DNA"/>
</dbReference>
<evidence type="ECO:0000259" key="1">
    <source>
        <dbReference type="Pfam" id="PF14344"/>
    </source>
</evidence>
<dbReference type="Pfam" id="PF14344">
    <property type="entry name" value="DUF4397"/>
    <property type="match status" value="1"/>
</dbReference>
<dbReference type="RefSeq" id="WP_344764633.1">
    <property type="nucleotide sequence ID" value="NZ_BAABAK010000003.1"/>
</dbReference>
<evidence type="ECO:0000313" key="2">
    <source>
        <dbReference type="EMBL" id="GAA3953773.1"/>
    </source>
</evidence>
<reference evidence="3" key="1">
    <citation type="journal article" date="2019" name="Int. J. Syst. Evol. Microbiol.">
        <title>The Global Catalogue of Microorganisms (GCM) 10K type strain sequencing project: providing services to taxonomists for standard genome sequencing and annotation.</title>
        <authorList>
            <consortium name="The Broad Institute Genomics Platform"/>
            <consortium name="The Broad Institute Genome Sequencing Center for Infectious Disease"/>
            <person name="Wu L."/>
            <person name="Ma J."/>
        </authorList>
    </citation>
    <scope>NUCLEOTIDE SEQUENCE [LARGE SCALE GENOMIC DNA]</scope>
    <source>
        <strain evidence="3">JCM 17338</strain>
    </source>
</reference>
<evidence type="ECO:0000313" key="3">
    <source>
        <dbReference type="Proteomes" id="UP001501081"/>
    </source>
</evidence>
<gene>
    <name evidence="2" type="ORF">GCM10022246_04760</name>
</gene>
<name>A0ABP7NW22_9SPHI</name>
<dbReference type="InterPro" id="IPR025510">
    <property type="entry name" value="DUF4397"/>
</dbReference>
<organism evidence="2 3">
    <name type="scientific">Pedobacter ginsengiterrae</name>
    <dbReference type="NCBI Taxonomy" id="871696"/>
    <lineage>
        <taxon>Bacteria</taxon>
        <taxon>Pseudomonadati</taxon>
        <taxon>Bacteroidota</taxon>
        <taxon>Sphingobacteriia</taxon>
        <taxon>Sphingobacteriales</taxon>
        <taxon>Sphingobacteriaceae</taxon>
        <taxon>Pedobacter</taxon>
    </lineage>
</organism>
<comment type="caution">
    <text evidence="2">The sequence shown here is derived from an EMBL/GenBank/DDBJ whole genome shotgun (WGS) entry which is preliminary data.</text>
</comment>
<sequence length="242" mass="26050">MKTTLKKFGTIKIIFSLLALTIFISACKKDWGDSNSVTVAGIGFVHASPGTGALDLVVDNQKVNSKDFTYTNDLGYFGAYPGTRLFGVVKKDSTRYLATSSLTLRSGLFYSAFVIDVLPAPKILLVEDDLKAPETDKAKIRFINLSPASTPFDLEVSNTDPAALTAPYLLTTNKAFKDFSAFASINPSISYNFALKETGSAATVATISNVKIEKGKIYTIWAKGLKAATDSTKLSIGIMTNK</sequence>
<dbReference type="PROSITE" id="PS51257">
    <property type="entry name" value="PROKAR_LIPOPROTEIN"/>
    <property type="match status" value="1"/>
</dbReference>
<protein>
    <recommendedName>
        <fullName evidence="1">DUF4397 domain-containing protein</fullName>
    </recommendedName>
</protein>
<accession>A0ABP7NW22</accession>
<dbReference type="Proteomes" id="UP001501081">
    <property type="component" value="Unassembled WGS sequence"/>
</dbReference>